<dbReference type="OrthoDB" id="869379at2"/>
<keyword evidence="3" id="KW-1185">Reference proteome</keyword>
<protein>
    <submittedName>
        <fullName evidence="2">CHAT domain-containing protein</fullName>
    </submittedName>
</protein>
<accession>A0A1N6G6I4</accession>
<proteinExistence type="predicted"/>
<sequence>MKINKVLIRGELQPRVPGAPTTVSTYSTKSTGELLELAIHADVTLEFILEDKTAWRCGQDELDLLFPLVVSDPFEIPALIEPYGIKVDSPVQFIHIHQNGSDDSRGLNLKGRQAGTAAAMATVRHPLQVSIMQGDLRFASYPLLAGHFLGDSILYAESEIDKALKGALREKHNLGIYPGEIGTTEIIISPQTTFAGAIIVGLGKPETLTSFQLANTVERGIAKYLIDLKRDLYNPGDNYDGPVGISSLIIGCGYGGLSVENAISGIILGIQYANEKIHKLFSGNAKLIEQLEFIELYEDRAVSCLYSISKLEEDVTNSYNISIEKEKKRIGMLPGSRQRIIEKTGEGWWSRITVTQSQDANTRFKSLVFNASTGSAREEQSNLFSSTQVLDQLIEDISTNNKWTPALAQTVFELLIPNAFKEQLKRQGNINWILDQDTAAYPWELLQDTTSPSAKPLCINSGMIRQMVTNNFRNRVQSVAANNALVIGDPKLFGFLPQLPGAIKEGKIVEQILHDHNFGVSTIINGSATAITEALFGNVYKIIHLAGHGSYNPEKPGETGMVIGKDIFLTSGEIAQMSSVPEFVFVNCCSLGRTQGMDNRYYQQRYKFAANIGTQLIQNGVKAVIAAGWAVSDAAALAFTEAFYKLMFNGETFGEAVKKARSKIYEEFSDTNTWGAYQCYGDPFYRFNNRSWSAQSQRSYMISQEAEIDLSNLRNQLEMGTAKDESFLQQLAEISAAVDSAGIRTARITEKEALIYADLFRYEDASEKFQALLQVEDASFSFSVMEKYLSVRSKMCYERRANFTADILLQEIGYIDSQLTILLGLGPTAERYSLVGSNYKRKAMLHEDPAEKIKACQAAAYYYQKACGIEGNTTLAYAYTNWIELEAIVNVAAARTWGTTVQFNEESYNLPSTDILQDVLRKLISTPGRKFDYWQMINNANVHCCNWILDACRDKQFSTHDAVFKSYNDVWKKAESKGKKMVVINHLEFLTNILSSAGIAQAEEVDKLRVRLAELV</sequence>
<dbReference type="EMBL" id="FSRA01000001">
    <property type="protein sequence ID" value="SIO03071.1"/>
    <property type="molecule type" value="Genomic_DNA"/>
</dbReference>
<dbReference type="InterPro" id="IPR046880">
    <property type="entry name" value="TPR-S"/>
</dbReference>
<organism evidence="2 3">
    <name type="scientific">Chitinophaga niabensis</name>
    <dbReference type="NCBI Taxonomy" id="536979"/>
    <lineage>
        <taxon>Bacteria</taxon>
        <taxon>Pseudomonadati</taxon>
        <taxon>Bacteroidota</taxon>
        <taxon>Chitinophagia</taxon>
        <taxon>Chitinophagales</taxon>
        <taxon>Chitinophagaceae</taxon>
        <taxon>Chitinophaga</taxon>
    </lineage>
</organism>
<dbReference type="AlphaFoldDB" id="A0A1N6G6I4"/>
<evidence type="ECO:0000313" key="2">
    <source>
        <dbReference type="EMBL" id="SIO03071.1"/>
    </source>
</evidence>
<reference evidence="3" key="1">
    <citation type="submission" date="2016-11" db="EMBL/GenBank/DDBJ databases">
        <authorList>
            <person name="Varghese N."/>
            <person name="Submissions S."/>
        </authorList>
    </citation>
    <scope>NUCLEOTIDE SEQUENCE [LARGE SCALE GENOMIC DNA]</scope>
    <source>
        <strain evidence="3">DSM 24787</strain>
    </source>
</reference>
<dbReference type="STRING" id="536979.SAMN04488055_2604"/>
<dbReference type="RefSeq" id="WP_074239648.1">
    <property type="nucleotide sequence ID" value="NZ_FSRA01000001.1"/>
</dbReference>
<dbReference type="Proteomes" id="UP000185003">
    <property type="component" value="Unassembled WGS sequence"/>
</dbReference>
<dbReference type="InterPro" id="IPR024983">
    <property type="entry name" value="CHAT_dom"/>
</dbReference>
<feature type="domain" description="CHAT" evidence="1">
    <location>
        <begin position="407"/>
        <end position="682"/>
    </location>
</feature>
<dbReference type="Pfam" id="PF20308">
    <property type="entry name" value="TPR-S"/>
    <property type="match status" value="1"/>
</dbReference>
<dbReference type="Pfam" id="PF12770">
    <property type="entry name" value="CHAT"/>
    <property type="match status" value="1"/>
</dbReference>
<gene>
    <name evidence="2" type="ORF">SAMN04488055_2604</name>
</gene>
<name>A0A1N6G6I4_9BACT</name>
<evidence type="ECO:0000313" key="3">
    <source>
        <dbReference type="Proteomes" id="UP000185003"/>
    </source>
</evidence>
<evidence type="ECO:0000259" key="1">
    <source>
        <dbReference type="Pfam" id="PF12770"/>
    </source>
</evidence>